<gene>
    <name evidence="1" type="ORF">A2Z42_03545</name>
</gene>
<sequence>MSVFYDGLAGLDEIHDALLEHNLPTRQHYQLLQIADSTIHHDVLNVILIELPVDIHEHFLIHFHARPNDPTHLSFIKQYSPDIEEKIAAAATVTRAKILEEIKNLT</sequence>
<organism evidence="1 2">
    <name type="scientific">Candidatus Woykebacteria bacterium RBG_19FT_COMBO_43_10</name>
    <dbReference type="NCBI Taxonomy" id="1802598"/>
    <lineage>
        <taxon>Bacteria</taxon>
        <taxon>Candidatus Woykeibacteriota</taxon>
    </lineage>
</organism>
<evidence type="ECO:0000313" key="2">
    <source>
        <dbReference type="Proteomes" id="UP000176645"/>
    </source>
</evidence>
<name>A0A1G1WJA5_9BACT</name>
<proteinExistence type="predicted"/>
<accession>A0A1G1WJA5</accession>
<comment type="caution">
    <text evidence="1">The sequence shown here is derived from an EMBL/GenBank/DDBJ whole genome shotgun (WGS) entry which is preliminary data.</text>
</comment>
<dbReference type="AlphaFoldDB" id="A0A1G1WJA5"/>
<evidence type="ECO:0000313" key="1">
    <source>
        <dbReference type="EMBL" id="OGY27297.1"/>
    </source>
</evidence>
<protein>
    <submittedName>
        <fullName evidence="1">Uncharacterized protein</fullName>
    </submittedName>
</protein>
<reference evidence="1 2" key="1">
    <citation type="journal article" date="2016" name="Nat. Commun.">
        <title>Thousands of microbial genomes shed light on interconnected biogeochemical processes in an aquifer system.</title>
        <authorList>
            <person name="Anantharaman K."/>
            <person name="Brown C.T."/>
            <person name="Hug L.A."/>
            <person name="Sharon I."/>
            <person name="Castelle C.J."/>
            <person name="Probst A.J."/>
            <person name="Thomas B.C."/>
            <person name="Singh A."/>
            <person name="Wilkins M.J."/>
            <person name="Karaoz U."/>
            <person name="Brodie E.L."/>
            <person name="Williams K.H."/>
            <person name="Hubbard S.S."/>
            <person name="Banfield J.F."/>
        </authorList>
    </citation>
    <scope>NUCLEOTIDE SEQUENCE [LARGE SCALE GENOMIC DNA]</scope>
</reference>
<dbReference type="Proteomes" id="UP000176645">
    <property type="component" value="Unassembled WGS sequence"/>
</dbReference>
<dbReference type="EMBL" id="MHCU01000041">
    <property type="protein sequence ID" value="OGY27297.1"/>
    <property type="molecule type" value="Genomic_DNA"/>
</dbReference>